<organism evidence="2 3">
    <name type="scientific">Cohnella hashimotonis</name>
    <dbReference type="NCBI Taxonomy" id="2826895"/>
    <lineage>
        <taxon>Bacteria</taxon>
        <taxon>Bacillati</taxon>
        <taxon>Bacillota</taxon>
        <taxon>Bacilli</taxon>
        <taxon>Bacillales</taxon>
        <taxon>Paenibacillaceae</taxon>
        <taxon>Cohnella</taxon>
    </lineage>
</organism>
<name>A0ABT6THP5_9BACL</name>
<dbReference type="Pfam" id="PF00144">
    <property type="entry name" value="Beta-lactamase"/>
    <property type="match status" value="1"/>
</dbReference>
<reference evidence="2" key="1">
    <citation type="submission" date="2023-04" db="EMBL/GenBank/DDBJ databases">
        <title>Comparative genomic analysis of Cohnella hashimotonis sp. nov., isolated from the International Space Station.</title>
        <authorList>
            <person name="Venkateswaran K."/>
            <person name="Simpson A."/>
        </authorList>
    </citation>
    <scope>NUCLEOTIDE SEQUENCE</scope>
    <source>
        <strain evidence="2">F6_2S_P_1</strain>
    </source>
</reference>
<evidence type="ECO:0000259" key="1">
    <source>
        <dbReference type="Pfam" id="PF00144"/>
    </source>
</evidence>
<evidence type="ECO:0000313" key="3">
    <source>
        <dbReference type="Proteomes" id="UP001161691"/>
    </source>
</evidence>
<dbReference type="RefSeq" id="WP_282909226.1">
    <property type="nucleotide sequence ID" value="NZ_JAGRPV010000001.1"/>
</dbReference>
<comment type="caution">
    <text evidence="2">The sequence shown here is derived from an EMBL/GenBank/DDBJ whole genome shotgun (WGS) entry which is preliminary data.</text>
</comment>
<dbReference type="GO" id="GO:0016787">
    <property type="term" value="F:hydrolase activity"/>
    <property type="evidence" value="ECO:0007669"/>
    <property type="project" value="UniProtKB-KW"/>
</dbReference>
<dbReference type="SUPFAM" id="SSF56601">
    <property type="entry name" value="beta-lactamase/transpeptidase-like"/>
    <property type="match status" value="1"/>
</dbReference>
<dbReference type="Proteomes" id="UP001161691">
    <property type="component" value="Unassembled WGS sequence"/>
</dbReference>
<dbReference type="Gene3D" id="3.40.710.10">
    <property type="entry name" value="DD-peptidase/beta-lactamase superfamily"/>
    <property type="match status" value="1"/>
</dbReference>
<dbReference type="PANTHER" id="PTHR43283">
    <property type="entry name" value="BETA-LACTAMASE-RELATED"/>
    <property type="match status" value="1"/>
</dbReference>
<dbReference type="PANTHER" id="PTHR43283:SF3">
    <property type="entry name" value="BETA-LACTAMASE FAMILY PROTEIN (AFU_ORTHOLOGUE AFUA_5G07500)"/>
    <property type="match status" value="1"/>
</dbReference>
<dbReference type="EC" id="3.1.1.103" evidence="2"/>
<evidence type="ECO:0000313" key="2">
    <source>
        <dbReference type="EMBL" id="MDI4646363.1"/>
    </source>
</evidence>
<dbReference type="EMBL" id="JAGRPV010000001">
    <property type="protein sequence ID" value="MDI4646363.1"/>
    <property type="molecule type" value="Genomic_DNA"/>
</dbReference>
<dbReference type="InterPro" id="IPR001466">
    <property type="entry name" value="Beta-lactam-related"/>
</dbReference>
<dbReference type="InterPro" id="IPR012338">
    <property type="entry name" value="Beta-lactam/transpept-like"/>
</dbReference>
<dbReference type="InterPro" id="IPR050789">
    <property type="entry name" value="Diverse_Enzym_Activities"/>
</dbReference>
<gene>
    <name evidence="2" type="ORF">KB449_15395</name>
</gene>
<feature type="domain" description="Beta-lactamase-related" evidence="1">
    <location>
        <begin position="9"/>
        <end position="364"/>
    </location>
</feature>
<proteinExistence type="predicted"/>
<protein>
    <submittedName>
        <fullName evidence="2">Serine hydrolase domain-containing protein</fullName>
        <ecNumber evidence="2">3.1.1.103</ecNumber>
    </submittedName>
</protein>
<keyword evidence="2" id="KW-0378">Hydrolase</keyword>
<accession>A0ABT6THP5</accession>
<sequence length="383" mass="42909">MSTYTFRHVDALLKRFVDQGLPGCSCSVVRRGETVYEGFAGYADLATRRPIGPDTIFRLFSMTKVITCTAALMLYERGFYLLNDPLSEYLSEFRHPSVYRQGENGTLYTSPAVAPIQVKHLFMMASGLTMYGDRTETERQVSKLSLKEIPDLRSFAKRLADIPLAFDPGTRWHYGFSHDMLGALIEVLSGKPFGQFLKEEIFEPLGMHDTFFRIPEDKKDRLTTLYAPSEEGPTPNMENEWLNRQDTTIEFGGHGLLSTLRDYGRFTQMLARGGELDGARILGRKTIELMATDHLDARQRADMALPGTWPGYGYGLGVRVMTDRAKGGSNSTAGEFGWAGAAGSWMAADLEEELSVVYMQGLLPKEYDEIRGHKLRAAIYSAL</sequence>
<keyword evidence="3" id="KW-1185">Reference proteome</keyword>